<keyword evidence="2" id="KW-1185">Reference proteome</keyword>
<reference evidence="1 2" key="1">
    <citation type="submission" date="2020-08" db="EMBL/GenBank/DDBJ databases">
        <title>Cohnella phylogeny.</title>
        <authorList>
            <person name="Dunlap C."/>
        </authorList>
    </citation>
    <scope>NUCLEOTIDE SEQUENCE [LARGE SCALE GENOMIC DNA]</scope>
    <source>
        <strain evidence="1 2">CBP 2801</strain>
    </source>
</reference>
<accession>A0A7X0SMB1</accession>
<comment type="caution">
    <text evidence="1">The sequence shown here is derived from an EMBL/GenBank/DDBJ whole genome shotgun (WGS) entry which is preliminary data.</text>
</comment>
<name>A0A7X0SMB1_9BACL</name>
<protein>
    <recommendedName>
        <fullName evidence="3">Cold-shock protein</fullName>
    </recommendedName>
</protein>
<dbReference type="Proteomes" id="UP000564644">
    <property type="component" value="Unassembled WGS sequence"/>
</dbReference>
<dbReference type="Pfam" id="PF14169">
    <property type="entry name" value="YdjO"/>
    <property type="match status" value="1"/>
</dbReference>
<organism evidence="1 2">
    <name type="scientific">Cohnella zeiphila</name>
    <dbReference type="NCBI Taxonomy" id="2761120"/>
    <lineage>
        <taxon>Bacteria</taxon>
        <taxon>Bacillati</taxon>
        <taxon>Bacillota</taxon>
        <taxon>Bacilli</taxon>
        <taxon>Bacillales</taxon>
        <taxon>Paenibacillaceae</taxon>
        <taxon>Cohnella</taxon>
    </lineage>
</organism>
<evidence type="ECO:0000313" key="2">
    <source>
        <dbReference type="Proteomes" id="UP000564644"/>
    </source>
</evidence>
<gene>
    <name evidence="1" type="ORF">H7C18_10435</name>
</gene>
<dbReference type="EMBL" id="JACJVO010000011">
    <property type="protein sequence ID" value="MBB6731325.1"/>
    <property type="molecule type" value="Genomic_DNA"/>
</dbReference>
<dbReference type="AlphaFoldDB" id="A0A7X0SMB1"/>
<dbReference type="InterPro" id="IPR025916">
    <property type="entry name" value="YdjO"/>
</dbReference>
<evidence type="ECO:0000313" key="1">
    <source>
        <dbReference type="EMBL" id="MBB6731325.1"/>
    </source>
</evidence>
<proteinExistence type="predicted"/>
<evidence type="ECO:0008006" key="3">
    <source>
        <dbReference type="Google" id="ProtNLM"/>
    </source>
</evidence>
<sequence>MPQSLDFEGKNGLYLFGCRSSFRRRDCVEEVTAGETNKPKLSIVNILKCKNGECKAWVREEFAVPGQVCPICQGPMLRTMKHLPPLQKKIKPQPK</sequence>